<accession>A0A317C035</accession>
<reference evidence="1 2" key="1">
    <citation type="submission" date="2018-05" db="EMBL/GenBank/DDBJ databases">
        <title>Leucothrix arctica sp. nov., isolated from Arctic seawater.</title>
        <authorList>
            <person name="Choi A."/>
            <person name="Baek K."/>
        </authorList>
    </citation>
    <scope>NUCLEOTIDE SEQUENCE [LARGE SCALE GENOMIC DNA]</scope>
    <source>
        <strain evidence="1 2">JCM 18388</strain>
    </source>
</reference>
<dbReference type="RefSeq" id="WP_219988905.1">
    <property type="nucleotide sequence ID" value="NZ_QGKM01000137.1"/>
</dbReference>
<dbReference type="AlphaFoldDB" id="A0A317C035"/>
<dbReference type="EMBL" id="QGKM01000137">
    <property type="protein sequence ID" value="PWQ92015.1"/>
    <property type="molecule type" value="Genomic_DNA"/>
</dbReference>
<name>A0A317C035_9GAMM</name>
<keyword evidence="2" id="KW-1185">Reference proteome</keyword>
<sequence length="76" mass="8328">FFQRYSDGSKQTAELGRWLQTQAVTVGKPILLVTHQVNITGLTGVYPRSGELVVIKHPATLAEDAEIMVMGTLETN</sequence>
<dbReference type="Proteomes" id="UP000245539">
    <property type="component" value="Unassembled WGS sequence"/>
</dbReference>
<evidence type="ECO:0000313" key="1">
    <source>
        <dbReference type="EMBL" id="PWQ92015.1"/>
    </source>
</evidence>
<gene>
    <name evidence="1" type="ORF">DKW60_23335</name>
</gene>
<organism evidence="1 2">
    <name type="scientific">Leucothrix pacifica</name>
    <dbReference type="NCBI Taxonomy" id="1247513"/>
    <lineage>
        <taxon>Bacteria</taxon>
        <taxon>Pseudomonadati</taxon>
        <taxon>Pseudomonadota</taxon>
        <taxon>Gammaproteobacteria</taxon>
        <taxon>Thiotrichales</taxon>
        <taxon>Thiotrichaceae</taxon>
        <taxon>Leucothrix</taxon>
    </lineage>
</organism>
<comment type="caution">
    <text evidence="1">The sequence shown here is derived from an EMBL/GenBank/DDBJ whole genome shotgun (WGS) entry which is preliminary data.</text>
</comment>
<protein>
    <submittedName>
        <fullName evidence="1">Histidine phosphatase family protein</fullName>
    </submittedName>
</protein>
<evidence type="ECO:0000313" key="2">
    <source>
        <dbReference type="Proteomes" id="UP000245539"/>
    </source>
</evidence>
<feature type="non-terminal residue" evidence="1">
    <location>
        <position position="1"/>
    </location>
</feature>
<proteinExistence type="predicted"/>